<evidence type="ECO:0000256" key="3">
    <source>
        <dbReference type="ARBA" id="ARBA00012438"/>
    </source>
</evidence>
<keyword evidence="9 12" id="KW-1133">Transmembrane helix</keyword>
<evidence type="ECO:0000313" key="16">
    <source>
        <dbReference type="EMBL" id="OYR92368.1"/>
    </source>
</evidence>
<proteinExistence type="predicted"/>
<dbReference type="InterPro" id="IPR050398">
    <property type="entry name" value="HssS/ArlS-like"/>
</dbReference>
<gene>
    <name evidence="15" type="ORF">CBF53_03110</name>
    <name evidence="16" type="ORF">CBF70_04930</name>
</gene>
<dbReference type="PANTHER" id="PTHR45528:SF12">
    <property type="entry name" value="SENSOR HISTIDINE KINASE ARSS"/>
    <property type="match status" value="1"/>
</dbReference>
<evidence type="ECO:0000256" key="12">
    <source>
        <dbReference type="SAM" id="Phobius"/>
    </source>
</evidence>
<dbReference type="CDD" id="cd06225">
    <property type="entry name" value="HAMP"/>
    <property type="match status" value="1"/>
</dbReference>
<evidence type="ECO:0000256" key="7">
    <source>
        <dbReference type="ARBA" id="ARBA00022692"/>
    </source>
</evidence>
<dbReference type="GO" id="GO:0016020">
    <property type="term" value="C:membrane"/>
    <property type="evidence" value="ECO:0007669"/>
    <property type="project" value="UniProtKB-SubCell"/>
</dbReference>
<feature type="transmembrane region" description="Helical" evidence="12">
    <location>
        <begin position="26"/>
        <end position="49"/>
    </location>
</feature>
<evidence type="ECO:0000256" key="4">
    <source>
        <dbReference type="ARBA" id="ARBA00015735"/>
    </source>
</evidence>
<dbReference type="CDD" id="cd00082">
    <property type="entry name" value="HisKA"/>
    <property type="match status" value="1"/>
</dbReference>
<name>A0A256LFZ9_9LACO</name>
<protein>
    <recommendedName>
        <fullName evidence="4">Signal transduction histidine-protein kinase ArlS</fullName>
        <ecNumber evidence="3">2.7.13.3</ecNumber>
    </recommendedName>
</protein>
<feature type="domain" description="Histidine kinase" evidence="13">
    <location>
        <begin position="289"/>
        <end position="507"/>
    </location>
</feature>
<dbReference type="FunFam" id="3.30.565.10:FF:000006">
    <property type="entry name" value="Sensor histidine kinase WalK"/>
    <property type="match status" value="1"/>
</dbReference>
<reference evidence="16 17" key="1">
    <citation type="submission" date="2017-04" db="EMBL/GenBank/DDBJ databases">
        <authorList>
            <person name="Afonso C.L."/>
            <person name="Miller P.J."/>
            <person name="Scott M.A."/>
            <person name="Spackman E."/>
            <person name="Goraichik I."/>
            <person name="Dimitrov K.M."/>
            <person name="Suarez D.L."/>
            <person name="Swayne D.E."/>
        </authorList>
    </citation>
    <scope>NUCLEOTIDE SEQUENCE [LARGE SCALE GENOMIC DNA]</scope>
    <source>
        <strain evidence="16 17">609q</strain>
    </source>
</reference>
<keyword evidence="18" id="KW-1185">Reference proteome</keyword>
<evidence type="ECO:0000313" key="15">
    <source>
        <dbReference type="EMBL" id="OYR88276.1"/>
    </source>
</evidence>
<keyword evidence="7 12" id="KW-0812">Transmembrane</keyword>
<keyword evidence="6" id="KW-0808">Transferase</keyword>
<dbReference type="InterPro" id="IPR005467">
    <property type="entry name" value="His_kinase_dom"/>
</dbReference>
<dbReference type="SUPFAM" id="SSF55874">
    <property type="entry name" value="ATPase domain of HSP90 chaperone/DNA topoisomerase II/histidine kinase"/>
    <property type="match status" value="1"/>
</dbReference>
<dbReference type="PRINTS" id="PR00344">
    <property type="entry name" value="BCTRLSENSOR"/>
</dbReference>
<accession>A0A256LFZ9</accession>
<dbReference type="Proteomes" id="UP000215828">
    <property type="component" value="Unassembled WGS sequence"/>
</dbReference>
<evidence type="ECO:0000313" key="18">
    <source>
        <dbReference type="Proteomes" id="UP000216316"/>
    </source>
</evidence>
<keyword evidence="10" id="KW-0902">Two-component regulatory system</keyword>
<dbReference type="Proteomes" id="UP000216316">
    <property type="component" value="Unassembled WGS sequence"/>
</dbReference>
<keyword evidence="5" id="KW-0597">Phosphoprotein</keyword>
<evidence type="ECO:0000256" key="6">
    <source>
        <dbReference type="ARBA" id="ARBA00022679"/>
    </source>
</evidence>
<dbReference type="EC" id="2.7.13.3" evidence="3"/>
<evidence type="ECO:0000256" key="9">
    <source>
        <dbReference type="ARBA" id="ARBA00022989"/>
    </source>
</evidence>
<sequence>MKMMKHVKKQNKSTKETLKSSLTFKWVSLVAATITVSFVIFSIAIYSLVKQQIVSQERNLTESVATTFQRRLVEIPTSLQISNVVPQLSPNTNRILEGQTPITSNDGGNVFNDDILAILSNRDTSITIYNPEGDVVFSNGNVPDNGMPNFSKTENHVLKIVTTRGKIHMKIYQKIYSDKTHRLTGYLVVDNSMDQQNHVLKSIRTWMISLSIIAIVIFIGLSYLIVNSVVRPIKKMSQISHDINKDPTDKRRVPDLHRNDELGELATSFNEMLDRMQAYMQQQKQFVGDVSHELRTPVAVIEGHLNLLERWGKDDPQVLEESIQASLQESKRMKHLIQEMLDLTRAEQVDLQYPDKTTDVNEVLNRTVNDMRMIHQDFTITYDDADLKPDTIVKIYRNHLEQILIILIDNAIKYSNDRKEIIVDAATEEDKVKISVQDFGEGIAPEEQDKIFNRFYRVDKARTREKGGNGLGLAIAQKLVESYHGKISVSSTLGSGSKFMIEFPLLKSDLVK</sequence>
<dbReference type="EMBL" id="NGNX01000011">
    <property type="protein sequence ID" value="OYR92368.1"/>
    <property type="molecule type" value="Genomic_DNA"/>
</dbReference>
<dbReference type="InterPro" id="IPR003660">
    <property type="entry name" value="HAMP_dom"/>
</dbReference>
<evidence type="ECO:0000256" key="2">
    <source>
        <dbReference type="ARBA" id="ARBA00004141"/>
    </source>
</evidence>
<dbReference type="PROSITE" id="PS50109">
    <property type="entry name" value="HIS_KIN"/>
    <property type="match status" value="1"/>
</dbReference>
<organism evidence="16 17">
    <name type="scientific">Lactobacillus taiwanensis</name>
    <dbReference type="NCBI Taxonomy" id="508451"/>
    <lineage>
        <taxon>Bacteria</taxon>
        <taxon>Bacillati</taxon>
        <taxon>Bacillota</taxon>
        <taxon>Bacilli</taxon>
        <taxon>Lactobacillales</taxon>
        <taxon>Lactobacillaceae</taxon>
        <taxon>Lactobacillus</taxon>
    </lineage>
</organism>
<dbReference type="SMART" id="SM00387">
    <property type="entry name" value="HATPase_c"/>
    <property type="match status" value="1"/>
</dbReference>
<reference evidence="15 18" key="2">
    <citation type="submission" date="2017-05" db="EMBL/GenBank/DDBJ databases">
        <authorList>
            <person name="Lin X.B."/>
            <person name="Stothard P."/>
            <person name="Tasseva G."/>
            <person name="Walter J."/>
        </authorList>
    </citation>
    <scope>NUCLEOTIDE SEQUENCE [LARGE SCALE GENOMIC DNA]</scope>
    <source>
        <strain evidence="15 18">609u</strain>
    </source>
</reference>
<evidence type="ECO:0000256" key="10">
    <source>
        <dbReference type="ARBA" id="ARBA00023012"/>
    </source>
</evidence>
<dbReference type="Gene3D" id="1.10.287.130">
    <property type="match status" value="1"/>
</dbReference>
<reference evidence="17 18" key="3">
    <citation type="submission" date="2017-09" db="EMBL/GenBank/DDBJ databases">
        <title>Tripartite evolution among Lactobacillus johnsonii, Lactobacillus taiwanensis, Lactobacillus reuteri and their rodent host.</title>
        <authorList>
            <person name="Wang T."/>
            <person name="Knowles S."/>
            <person name="Cheng C."/>
        </authorList>
    </citation>
    <scope>NUCLEOTIDE SEQUENCE [LARGE SCALE GENOMIC DNA]</scope>
    <source>
        <strain evidence="16 17">609q</strain>
        <strain evidence="15 18">609u</strain>
    </source>
</reference>
<dbReference type="InterPro" id="IPR004358">
    <property type="entry name" value="Sig_transdc_His_kin-like_C"/>
</dbReference>
<dbReference type="Pfam" id="PF00512">
    <property type="entry name" value="HisKA"/>
    <property type="match status" value="1"/>
</dbReference>
<keyword evidence="8 16" id="KW-0418">Kinase</keyword>
<dbReference type="SUPFAM" id="SSF47384">
    <property type="entry name" value="Homodimeric domain of signal transducing histidine kinase"/>
    <property type="match status" value="1"/>
</dbReference>
<dbReference type="FunFam" id="1.10.287.130:FF:000001">
    <property type="entry name" value="Two-component sensor histidine kinase"/>
    <property type="match status" value="1"/>
</dbReference>
<evidence type="ECO:0000256" key="1">
    <source>
        <dbReference type="ARBA" id="ARBA00000085"/>
    </source>
</evidence>
<dbReference type="InterPro" id="IPR036097">
    <property type="entry name" value="HisK_dim/P_sf"/>
</dbReference>
<dbReference type="PROSITE" id="PS50885">
    <property type="entry name" value="HAMP"/>
    <property type="match status" value="1"/>
</dbReference>
<dbReference type="PANTHER" id="PTHR45528">
    <property type="entry name" value="SENSOR HISTIDINE KINASE CPXA"/>
    <property type="match status" value="1"/>
</dbReference>
<dbReference type="Pfam" id="PF02518">
    <property type="entry name" value="HATPase_c"/>
    <property type="match status" value="1"/>
</dbReference>
<feature type="transmembrane region" description="Helical" evidence="12">
    <location>
        <begin position="206"/>
        <end position="226"/>
    </location>
</feature>
<evidence type="ECO:0000256" key="5">
    <source>
        <dbReference type="ARBA" id="ARBA00022553"/>
    </source>
</evidence>
<dbReference type="Gene3D" id="6.10.340.10">
    <property type="match status" value="1"/>
</dbReference>
<dbReference type="InterPro" id="IPR036890">
    <property type="entry name" value="HATPase_C_sf"/>
</dbReference>
<dbReference type="SMART" id="SM00304">
    <property type="entry name" value="HAMP"/>
    <property type="match status" value="1"/>
</dbReference>
<evidence type="ECO:0000259" key="13">
    <source>
        <dbReference type="PROSITE" id="PS50109"/>
    </source>
</evidence>
<evidence type="ECO:0000256" key="11">
    <source>
        <dbReference type="ARBA" id="ARBA00023136"/>
    </source>
</evidence>
<dbReference type="SUPFAM" id="SSF158472">
    <property type="entry name" value="HAMP domain-like"/>
    <property type="match status" value="1"/>
</dbReference>
<comment type="caution">
    <text evidence="16">The sequence shown here is derived from an EMBL/GenBank/DDBJ whole genome shotgun (WGS) entry which is preliminary data.</text>
</comment>
<evidence type="ECO:0000256" key="8">
    <source>
        <dbReference type="ARBA" id="ARBA00022777"/>
    </source>
</evidence>
<keyword evidence="11 12" id="KW-0472">Membrane</keyword>
<dbReference type="Pfam" id="PF00672">
    <property type="entry name" value="HAMP"/>
    <property type="match status" value="1"/>
</dbReference>
<evidence type="ECO:0000313" key="17">
    <source>
        <dbReference type="Proteomes" id="UP000215828"/>
    </source>
</evidence>
<dbReference type="InterPro" id="IPR003594">
    <property type="entry name" value="HATPase_dom"/>
</dbReference>
<dbReference type="RefSeq" id="WP_094495818.1">
    <property type="nucleotide sequence ID" value="NZ_NGNV01000011.1"/>
</dbReference>
<dbReference type="SMART" id="SM00388">
    <property type="entry name" value="HisKA"/>
    <property type="match status" value="1"/>
</dbReference>
<dbReference type="AlphaFoldDB" id="A0A256LFZ9"/>
<dbReference type="Pfam" id="PF18719">
    <property type="entry name" value="ArlS_N"/>
    <property type="match status" value="1"/>
</dbReference>
<evidence type="ECO:0000259" key="14">
    <source>
        <dbReference type="PROSITE" id="PS50885"/>
    </source>
</evidence>
<comment type="subcellular location">
    <subcellularLocation>
        <location evidence="2">Membrane</location>
        <topology evidence="2">Multi-pass membrane protein</topology>
    </subcellularLocation>
</comment>
<dbReference type="EMBL" id="NGNV01000011">
    <property type="protein sequence ID" value="OYR88276.1"/>
    <property type="molecule type" value="Genomic_DNA"/>
</dbReference>
<dbReference type="GO" id="GO:0000155">
    <property type="term" value="F:phosphorelay sensor kinase activity"/>
    <property type="evidence" value="ECO:0007669"/>
    <property type="project" value="InterPro"/>
</dbReference>
<dbReference type="Gene3D" id="3.30.565.10">
    <property type="entry name" value="Histidine kinase-like ATPase, C-terminal domain"/>
    <property type="match status" value="1"/>
</dbReference>
<comment type="catalytic activity">
    <reaction evidence="1">
        <text>ATP + protein L-histidine = ADP + protein N-phospho-L-histidine.</text>
        <dbReference type="EC" id="2.7.13.3"/>
    </reaction>
</comment>
<dbReference type="InterPro" id="IPR003661">
    <property type="entry name" value="HisK_dim/P_dom"/>
</dbReference>
<dbReference type="InterPro" id="IPR041610">
    <property type="entry name" value="ArlS_N"/>
</dbReference>
<feature type="domain" description="HAMP" evidence="14">
    <location>
        <begin position="227"/>
        <end position="281"/>
    </location>
</feature>